<dbReference type="NCBIfam" id="TIGR03560">
    <property type="entry name" value="F420_Rv1855c"/>
    <property type="match status" value="1"/>
</dbReference>
<keyword evidence="3" id="KW-0560">Oxidoreductase</keyword>
<evidence type="ECO:0000256" key="4">
    <source>
        <dbReference type="ARBA" id="ARBA00023033"/>
    </source>
</evidence>
<evidence type="ECO:0000313" key="6">
    <source>
        <dbReference type="EMBL" id="ACV08289.1"/>
    </source>
</evidence>
<dbReference type="InterPro" id="IPR019952">
    <property type="entry name" value="F420_OxRdatse_Rv1855c_pred"/>
</dbReference>
<accession>C7R174</accession>
<dbReference type="SUPFAM" id="SSF51679">
    <property type="entry name" value="Bacterial luciferase-like"/>
    <property type="match status" value="1"/>
</dbReference>
<evidence type="ECO:0000256" key="2">
    <source>
        <dbReference type="ARBA" id="ARBA00022643"/>
    </source>
</evidence>
<dbReference type="InterPro" id="IPR036661">
    <property type="entry name" value="Luciferase-like_sf"/>
</dbReference>
<dbReference type="Gene3D" id="3.20.20.30">
    <property type="entry name" value="Luciferase-like domain"/>
    <property type="match status" value="1"/>
</dbReference>
<dbReference type="OrthoDB" id="143323at2"/>
<dbReference type="RefSeq" id="WP_015770917.1">
    <property type="nucleotide sequence ID" value="NC_013174.1"/>
</dbReference>
<evidence type="ECO:0000259" key="5">
    <source>
        <dbReference type="Pfam" id="PF00296"/>
    </source>
</evidence>
<name>C7R174_JONDD</name>
<feature type="domain" description="Luciferase-like" evidence="5">
    <location>
        <begin position="1"/>
        <end position="299"/>
    </location>
</feature>
<proteinExistence type="predicted"/>
<protein>
    <submittedName>
        <fullName evidence="6">Luciferase-like monooxygenase</fullName>
    </submittedName>
</protein>
<dbReference type="EMBL" id="CP001706">
    <property type="protein sequence ID" value="ACV08289.1"/>
    <property type="molecule type" value="Genomic_DNA"/>
</dbReference>
<dbReference type="AlphaFoldDB" id="C7R174"/>
<dbReference type="InterPro" id="IPR011251">
    <property type="entry name" value="Luciferase-like_dom"/>
</dbReference>
<dbReference type="InterPro" id="IPR050172">
    <property type="entry name" value="SsuD_RutA_monooxygenase"/>
</dbReference>
<evidence type="ECO:0000313" key="7">
    <source>
        <dbReference type="Proteomes" id="UP000000628"/>
    </source>
</evidence>
<dbReference type="PANTHER" id="PTHR42847">
    <property type="entry name" value="ALKANESULFONATE MONOOXYGENASE"/>
    <property type="match status" value="1"/>
</dbReference>
<keyword evidence="4 6" id="KW-0503">Monooxygenase</keyword>
<evidence type="ECO:0000256" key="1">
    <source>
        <dbReference type="ARBA" id="ARBA00022630"/>
    </source>
</evidence>
<dbReference type="KEGG" id="jde:Jden_0625"/>
<dbReference type="Pfam" id="PF00296">
    <property type="entry name" value="Bac_luciferase"/>
    <property type="match status" value="1"/>
</dbReference>
<dbReference type="GO" id="GO:0008726">
    <property type="term" value="F:alkanesulfonate monooxygenase activity"/>
    <property type="evidence" value="ECO:0007669"/>
    <property type="project" value="TreeGrafter"/>
</dbReference>
<dbReference type="PANTHER" id="PTHR42847:SF8">
    <property type="entry name" value="CONSERVED PROTEIN"/>
    <property type="match status" value="1"/>
</dbReference>
<sequence length="332" mass="37314">MKFGLFIPQGWRQDLTGIPTERHWPLMKELAQQADQGDAYDSLWVYDHFHTVPEPVHEATHEAWTLMAAFAATTTRVHLGQMCTCMGYRNPAYLAKAATTADIISGGRIQMGIGAGWYEHEWRAYGYGFPTAGQRLAALAEGVDIMHQMFTTGHATLDGTHYQITDALNYPTPTGTVPLWIAGGGEKKTLRIAAQYAQYTNFDGTPEVFSHKSEVLRSHCDDLGRDFATITRSANYNVVIAETEREVNDRINWYRQHLERTVSPQAAERETHSLANGPLVGTPERIIDTLHDLEQRGMTYAITYFPELAYDTSGMELFERTVIPHLSQTMGK</sequence>
<keyword evidence="2" id="KW-0288">FMN</keyword>
<dbReference type="HOGENOM" id="CLU_027853_6_2_11"/>
<dbReference type="GO" id="GO:0046306">
    <property type="term" value="P:alkanesulfonate catabolic process"/>
    <property type="evidence" value="ECO:0007669"/>
    <property type="project" value="TreeGrafter"/>
</dbReference>
<organism evidence="6 7">
    <name type="scientific">Jonesia denitrificans (strain ATCC 14870 / DSM 20603 / BCRC 15368 / CIP 55.134 / JCM 11481 / NBRC 15587 / NCTC 10816 / Prevot 55134)</name>
    <name type="common">Listeria denitrificans</name>
    <dbReference type="NCBI Taxonomy" id="471856"/>
    <lineage>
        <taxon>Bacteria</taxon>
        <taxon>Bacillati</taxon>
        <taxon>Actinomycetota</taxon>
        <taxon>Actinomycetes</taxon>
        <taxon>Micrococcales</taxon>
        <taxon>Jonesiaceae</taxon>
        <taxon>Jonesia</taxon>
    </lineage>
</organism>
<keyword evidence="7" id="KW-1185">Reference proteome</keyword>
<dbReference type="Proteomes" id="UP000000628">
    <property type="component" value="Chromosome"/>
</dbReference>
<evidence type="ECO:0000256" key="3">
    <source>
        <dbReference type="ARBA" id="ARBA00023002"/>
    </source>
</evidence>
<dbReference type="STRING" id="471856.Jden_0625"/>
<keyword evidence="1" id="KW-0285">Flavoprotein</keyword>
<dbReference type="eggNOG" id="COG2141">
    <property type="taxonomic scope" value="Bacteria"/>
</dbReference>
<gene>
    <name evidence="6" type="ordered locus">Jden_0625</name>
</gene>
<reference evidence="6 7" key="1">
    <citation type="journal article" date="2009" name="Stand. Genomic Sci.">
        <title>Complete genome sequence of Jonesia denitrificans type strain (Prevot 55134).</title>
        <authorList>
            <person name="Pukall R."/>
            <person name="Gehrich-Schroter G."/>
            <person name="Lapidus A."/>
            <person name="Nolan M."/>
            <person name="Glavina Del Rio T."/>
            <person name="Lucas S."/>
            <person name="Chen F."/>
            <person name="Tice H."/>
            <person name="Pitluck S."/>
            <person name="Cheng J.F."/>
            <person name="Copeland A."/>
            <person name="Saunders E."/>
            <person name="Brettin T."/>
            <person name="Detter J.C."/>
            <person name="Bruce D."/>
            <person name="Goodwin L."/>
            <person name="Pati A."/>
            <person name="Ivanova N."/>
            <person name="Mavromatis K."/>
            <person name="Ovchinnikova G."/>
            <person name="Chen A."/>
            <person name="Palaniappan K."/>
            <person name="Land M."/>
            <person name="Hauser L."/>
            <person name="Chang Y.J."/>
            <person name="Jeffries C.D."/>
            <person name="Chain P."/>
            <person name="Goker M."/>
            <person name="Bristow J."/>
            <person name="Eisen J.A."/>
            <person name="Markowitz V."/>
            <person name="Hugenholtz P."/>
            <person name="Kyrpides N.C."/>
            <person name="Klenk H.P."/>
            <person name="Han C."/>
        </authorList>
    </citation>
    <scope>NUCLEOTIDE SEQUENCE [LARGE SCALE GENOMIC DNA]</scope>
    <source>
        <strain evidence="7">ATCC 14870 / DSM 20603 / BCRC 15368 / CIP 55.134 / JCM 11481 / NBRC 15587 / NCTC 10816 / Prevot 55134</strain>
    </source>
</reference>